<dbReference type="InterPro" id="IPR009571">
    <property type="entry name" value="SUR7/Rim9-like_fungi"/>
</dbReference>
<protein>
    <submittedName>
        <fullName evidence="3">Actin cortical patch SUR7/pH-response regulator pali</fullName>
    </submittedName>
</protein>
<keyword evidence="2" id="KW-0812">Transmembrane</keyword>
<dbReference type="InterPro" id="IPR052413">
    <property type="entry name" value="SUR7_domain"/>
</dbReference>
<dbReference type="GO" id="GO:0031505">
    <property type="term" value="P:fungal-type cell wall organization"/>
    <property type="evidence" value="ECO:0007669"/>
    <property type="project" value="TreeGrafter"/>
</dbReference>
<keyword evidence="2" id="KW-0472">Membrane</keyword>
<evidence type="ECO:0000313" key="3">
    <source>
        <dbReference type="EMBL" id="KAK3388100.1"/>
    </source>
</evidence>
<dbReference type="Proteomes" id="UP001281003">
    <property type="component" value="Unassembled WGS sequence"/>
</dbReference>
<name>A0AAE0NV01_SORBR</name>
<dbReference type="GO" id="GO:0005886">
    <property type="term" value="C:plasma membrane"/>
    <property type="evidence" value="ECO:0007669"/>
    <property type="project" value="InterPro"/>
</dbReference>
<reference evidence="3" key="2">
    <citation type="submission" date="2023-07" db="EMBL/GenBank/DDBJ databases">
        <authorList>
            <consortium name="Lawrence Berkeley National Laboratory"/>
            <person name="Haridas S."/>
            <person name="Hensen N."/>
            <person name="Bonometti L."/>
            <person name="Westerberg I."/>
            <person name="Brannstrom I.O."/>
            <person name="Guillou S."/>
            <person name="Cros-Aarteil S."/>
            <person name="Calhoun S."/>
            <person name="Kuo A."/>
            <person name="Mondo S."/>
            <person name="Pangilinan J."/>
            <person name="Riley R."/>
            <person name="LaButti K."/>
            <person name="Andreopoulos B."/>
            <person name="Lipzen A."/>
            <person name="Chen C."/>
            <person name="Yanf M."/>
            <person name="Daum C."/>
            <person name="Ng V."/>
            <person name="Clum A."/>
            <person name="Steindorff A."/>
            <person name="Ohm R."/>
            <person name="Martin F."/>
            <person name="Silar P."/>
            <person name="Natvig D."/>
            <person name="Lalanne C."/>
            <person name="Gautier V."/>
            <person name="Ament-velasquez S.L."/>
            <person name="Kruys A."/>
            <person name="Hutchinson M.I."/>
            <person name="Powell A.J."/>
            <person name="Barry K."/>
            <person name="Miller A.N."/>
            <person name="Grigoriev I.V."/>
            <person name="Debuchy R."/>
            <person name="Gladieux P."/>
            <person name="Thoren M.H."/>
            <person name="Johannesson H."/>
        </authorList>
    </citation>
    <scope>NUCLEOTIDE SEQUENCE</scope>
    <source>
        <strain evidence="3">FGSC 1904</strain>
    </source>
</reference>
<sequence length="351" mass="38126">MRHPSTFVPIIASIVAFVLVLLALIAGSSSGFMESYDIITFNTSLLGQNLITQQVSGDQPGSRSDELCEKLGFLSDACKDAAGAVGDAKDDVLNTLGDMGNDIADQLAEKLGIHEFYSLHARTVCEGEYSPNPTAKGADRSVAKCIKTFPNGFNVSDILDKELRLGPFQLTLQDIGFDDQVQSAFDTLNRVIKAFAIILIVDVALTGLVMLASLLAIFFLNSKERPTPIINAVLSSIAFFLVLVTGILATVGSRIGASKANEYGKDIGLSAKAGTNYTILIWVAVGFSLITFVGWVFQALRYRNGKTMGRRHGHHMGRHHKGVRDSEESGANSERPVWNRGMREVQFPRTR</sequence>
<dbReference type="Pfam" id="PF06687">
    <property type="entry name" value="SUR7"/>
    <property type="match status" value="1"/>
</dbReference>
<feature type="transmembrane region" description="Helical" evidence="2">
    <location>
        <begin position="7"/>
        <end position="26"/>
    </location>
</feature>
<dbReference type="PANTHER" id="PTHR28019">
    <property type="entry name" value="CELL MEMBRANE PROTEIN YLR413W-RELATED"/>
    <property type="match status" value="1"/>
</dbReference>
<feature type="transmembrane region" description="Helical" evidence="2">
    <location>
        <begin position="277"/>
        <end position="300"/>
    </location>
</feature>
<comment type="caution">
    <text evidence="3">The sequence shown here is derived from an EMBL/GenBank/DDBJ whole genome shotgun (WGS) entry which is preliminary data.</text>
</comment>
<evidence type="ECO:0000256" key="1">
    <source>
        <dbReference type="SAM" id="MobiDB-lite"/>
    </source>
</evidence>
<keyword evidence="2" id="KW-1133">Transmembrane helix</keyword>
<reference evidence="3" key="1">
    <citation type="journal article" date="2023" name="Mol. Phylogenet. Evol.">
        <title>Genome-scale phylogeny and comparative genomics of the fungal order Sordariales.</title>
        <authorList>
            <person name="Hensen N."/>
            <person name="Bonometti L."/>
            <person name="Westerberg I."/>
            <person name="Brannstrom I.O."/>
            <person name="Guillou S."/>
            <person name="Cros-Aarteil S."/>
            <person name="Calhoun S."/>
            <person name="Haridas S."/>
            <person name="Kuo A."/>
            <person name="Mondo S."/>
            <person name="Pangilinan J."/>
            <person name="Riley R."/>
            <person name="LaButti K."/>
            <person name="Andreopoulos B."/>
            <person name="Lipzen A."/>
            <person name="Chen C."/>
            <person name="Yan M."/>
            <person name="Daum C."/>
            <person name="Ng V."/>
            <person name="Clum A."/>
            <person name="Steindorff A."/>
            <person name="Ohm R.A."/>
            <person name="Martin F."/>
            <person name="Silar P."/>
            <person name="Natvig D.O."/>
            <person name="Lalanne C."/>
            <person name="Gautier V."/>
            <person name="Ament-Velasquez S.L."/>
            <person name="Kruys A."/>
            <person name="Hutchinson M.I."/>
            <person name="Powell A.J."/>
            <person name="Barry K."/>
            <person name="Miller A.N."/>
            <person name="Grigoriev I.V."/>
            <person name="Debuchy R."/>
            <person name="Gladieux P."/>
            <person name="Hiltunen Thoren M."/>
            <person name="Johannesson H."/>
        </authorList>
    </citation>
    <scope>NUCLEOTIDE SEQUENCE</scope>
    <source>
        <strain evidence="3">FGSC 1904</strain>
    </source>
</reference>
<dbReference type="AlphaFoldDB" id="A0AAE0NV01"/>
<feature type="transmembrane region" description="Helical" evidence="2">
    <location>
        <begin position="194"/>
        <end position="220"/>
    </location>
</feature>
<keyword evidence="4" id="KW-1185">Reference proteome</keyword>
<dbReference type="EMBL" id="JAUTDP010000018">
    <property type="protein sequence ID" value="KAK3388100.1"/>
    <property type="molecule type" value="Genomic_DNA"/>
</dbReference>
<dbReference type="PANTHER" id="PTHR28019:SF7">
    <property type="entry name" value="SUR7 PROTEIN"/>
    <property type="match status" value="1"/>
</dbReference>
<evidence type="ECO:0000313" key="4">
    <source>
        <dbReference type="Proteomes" id="UP001281003"/>
    </source>
</evidence>
<feature type="region of interest" description="Disordered" evidence="1">
    <location>
        <begin position="309"/>
        <end position="351"/>
    </location>
</feature>
<proteinExistence type="predicted"/>
<feature type="compositionally biased region" description="Basic residues" evidence="1">
    <location>
        <begin position="309"/>
        <end position="322"/>
    </location>
</feature>
<feature type="transmembrane region" description="Helical" evidence="2">
    <location>
        <begin position="232"/>
        <end position="257"/>
    </location>
</feature>
<gene>
    <name evidence="3" type="ORF">B0T20DRAFT_109199</name>
</gene>
<evidence type="ECO:0000256" key="2">
    <source>
        <dbReference type="SAM" id="Phobius"/>
    </source>
</evidence>
<organism evidence="3 4">
    <name type="scientific">Sordaria brevicollis</name>
    <dbReference type="NCBI Taxonomy" id="83679"/>
    <lineage>
        <taxon>Eukaryota</taxon>
        <taxon>Fungi</taxon>
        <taxon>Dikarya</taxon>
        <taxon>Ascomycota</taxon>
        <taxon>Pezizomycotina</taxon>
        <taxon>Sordariomycetes</taxon>
        <taxon>Sordariomycetidae</taxon>
        <taxon>Sordariales</taxon>
        <taxon>Sordariaceae</taxon>
        <taxon>Sordaria</taxon>
    </lineage>
</organism>
<accession>A0AAE0NV01</accession>
<dbReference type="GO" id="GO:0051285">
    <property type="term" value="C:cell cortex of cell tip"/>
    <property type="evidence" value="ECO:0007669"/>
    <property type="project" value="TreeGrafter"/>
</dbReference>